<evidence type="ECO:0000313" key="3">
    <source>
        <dbReference type="EMBL" id="MBA9076993.1"/>
    </source>
</evidence>
<dbReference type="EMBL" id="JACJIQ010000005">
    <property type="protein sequence ID" value="MBA9076993.1"/>
    <property type="molecule type" value="Genomic_DNA"/>
</dbReference>
<evidence type="ECO:0000256" key="1">
    <source>
        <dbReference type="SAM" id="MobiDB-lite"/>
    </source>
</evidence>
<dbReference type="Pfam" id="PF13181">
    <property type="entry name" value="TPR_8"/>
    <property type="match status" value="2"/>
</dbReference>
<dbReference type="Gene3D" id="1.25.40.10">
    <property type="entry name" value="Tetratricopeptide repeat domain"/>
    <property type="match status" value="1"/>
</dbReference>
<reference evidence="3 4" key="1">
    <citation type="submission" date="2020-08" db="EMBL/GenBank/DDBJ databases">
        <title>Genomic Encyclopedia of Type Strains, Phase IV (KMG-IV): sequencing the most valuable type-strain genomes for metagenomic binning, comparative biology and taxonomic classification.</title>
        <authorList>
            <person name="Goeker M."/>
        </authorList>
    </citation>
    <scope>NUCLEOTIDE SEQUENCE [LARGE SCALE GENOMIC DNA]</scope>
    <source>
        <strain evidence="3 4">DSM 29854</strain>
    </source>
</reference>
<keyword evidence="2" id="KW-0732">Signal</keyword>
<name>A0A839GH94_9BACT</name>
<feature type="chain" id="PRO_5032900110" description="Tol-pal system protein YbgF" evidence="2">
    <location>
        <begin position="20"/>
        <end position="427"/>
    </location>
</feature>
<evidence type="ECO:0000256" key="2">
    <source>
        <dbReference type="SAM" id="SignalP"/>
    </source>
</evidence>
<dbReference type="InterPro" id="IPR019734">
    <property type="entry name" value="TPR_rpt"/>
</dbReference>
<feature type="region of interest" description="Disordered" evidence="1">
    <location>
        <begin position="407"/>
        <end position="427"/>
    </location>
</feature>
<feature type="signal peptide" evidence="2">
    <location>
        <begin position="1"/>
        <end position="19"/>
    </location>
</feature>
<keyword evidence="4" id="KW-1185">Reference proteome</keyword>
<accession>A0A839GH94</accession>
<protein>
    <recommendedName>
        <fullName evidence="5">Tol-pal system protein YbgF</fullName>
    </recommendedName>
</protein>
<comment type="caution">
    <text evidence="3">The sequence shown here is derived from an EMBL/GenBank/DDBJ whole genome shotgun (WGS) entry which is preliminary data.</text>
</comment>
<proteinExistence type="predicted"/>
<dbReference type="Proteomes" id="UP000563094">
    <property type="component" value="Unassembled WGS sequence"/>
</dbReference>
<dbReference type="RefSeq" id="WP_182512664.1">
    <property type="nucleotide sequence ID" value="NZ_JACJIQ010000005.1"/>
</dbReference>
<feature type="compositionally biased region" description="Basic and acidic residues" evidence="1">
    <location>
        <begin position="407"/>
        <end position="418"/>
    </location>
</feature>
<gene>
    <name evidence="3" type="ORF">FHS90_001701</name>
</gene>
<dbReference type="SUPFAM" id="SSF48452">
    <property type="entry name" value="TPR-like"/>
    <property type="match status" value="1"/>
</dbReference>
<evidence type="ECO:0000313" key="4">
    <source>
        <dbReference type="Proteomes" id="UP000563094"/>
    </source>
</evidence>
<dbReference type="InterPro" id="IPR011990">
    <property type="entry name" value="TPR-like_helical_dom_sf"/>
</dbReference>
<organism evidence="3 4">
    <name type="scientific">Rufibacter quisquiliarum</name>
    <dbReference type="NCBI Taxonomy" id="1549639"/>
    <lineage>
        <taxon>Bacteria</taxon>
        <taxon>Pseudomonadati</taxon>
        <taxon>Bacteroidota</taxon>
        <taxon>Cytophagia</taxon>
        <taxon>Cytophagales</taxon>
        <taxon>Hymenobacteraceae</taxon>
        <taxon>Rufibacter</taxon>
    </lineage>
</organism>
<sequence>MKKTLFLLLLLLGFFHAKAQVPDSTRQDSTKQIDQKLLDSLQASILLDSVEIVPQALNIKGWLLLNETIMDELSGAVDNMYNFKFEKAERQFKSLRRRYPSHPMPYFLLGLSNWWKMVPSNINDTRFDEVFLAYMDTTITLAEDLYDKDNKNLEAAFFLSAANGFGARLHSERKNWRKAAIMSKEALEYLQKSRKANGLSDEFLFGEALFNYYAVWIHEHYPLLRPVLFFFPKGNKKLGLQQLQQVAFNGFYTGTEAKFFLMKIYANDSRNGSAAMALSQYLASTYPDNPYFQRFYARMAFSEGNFGVAEQLSLQILEKINQKVFGYEAISGRYASFFLGYIHQHRTRDLAKAKAYYQQCISFAEQSGEKESGYYISSFVNLARISDKEKNVKQAKQYYETVVKLSDSKSASEKEARAYLRKNRKVK</sequence>
<dbReference type="AlphaFoldDB" id="A0A839GH94"/>
<evidence type="ECO:0008006" key="5">
    <source>
        <dbReference type="Google" id="ProtNLM"/>
    </source>
</evidence>